<keyword evidence="1" id="KW-0472">Membrane</keyword>
<dbReference type="PANTHER" id="PTHR31876:SF26">
    <property type="entry name" value="PROTEIN LIKE COV 2"/>
    <property type="match status" value="1"/>
</dbReference>
<keyword evidence="1" id="KW-1133">Transmembrane helix</keyword>
<dbReference type="RefSeq" id="WP_173285307.1">
    <property type="nucleotide sequence ID" value="NZ_CP054020.1"/>
</dbReference>
<gene>
    <name evidence="2" type="ORF">HQN79_07450</name>
</gene>
<evidence type="ECO:0000313" key="2">
    <source>
        <dbReference type="EMBL" id="QKI89409.1"/>
    </source>
</evidence>
<dbReference type="Pfam" id="PF04367">
    <property type="entry name" value="DUF502"/>
    <property type="match status" value="1"/>
</dbReference>
<dbReference type="EMBL" id="CP054020">
    <property type="protein sequence ID" value="QKI89409.1"/>
    <property type="molecule type" value="Genomic_DNA"/>
</dbReference>
<protein>
    <submittedName>
        <fullName evidence="2">DUF502 domain-containing protein</fullName>
    </submittedName>
</protein>
<dbReference type="InterPro" id="IPR007462">
    <property type="entry name" value="COV1-like"/>
</dbReference>
<accession>A0A7D4NKQ2</accession>
<evidence type="ECO:0000313" key="3">
    <source>
        <dbReference type="Proteomes" id="UP000504724"/>
    </source>
</evidence>
<sequence>MSFLKRYLIAGLLVWLPLGVTLAVIKFLVDLFDRSLLLLPLEYRPETLLGFNIPGLGILLSFLLILITGVLAANLLGSKLVGIWESILSRIPLVRSIYKAVKQIAEAVFGSGEQTFQNVFLIEYPRKGLWTLAFQTGKNMSEPQRKTGFDEVVNLFVPTTPNPTSGFFIMADRKEVVKLDIEVDDALKMVISGGVVAPDSLPQAAEELSKAEAVREEKNSDR</sequence>
<feature type="transmembrane region" description="Helical" evidence="1">
    <location>
        <begin position="7"/>
        <end position="29"/>
    </location>
</feature>
<keyword evidence="3" id="KW-1185">Reference proteome</keyword>
<feature type="transmembrane region" description="Helical" evidence="1">
    <location>
        <begin position="49"/>
        <end position="76"/>
    </location>
</feature>
<keyword evidence="1" id="KW-0812">Transmembrane</keyword>
<dbReference type="AlphaFoldDB" id="A0A7D4NKQ2"/>
<name>A0A7D4NKQ2_9GAMM</name>
<organism evidence="2 3">
    <name type="scientific">Thiomicrorhabdus xiamenensis</name>
    <dbReference type="NCBI Taxonomy" id="2739063"/>
    <lineage>
        <taxon>Bacteria</taxon>
        <taxon>Pseudomonadati</taxon>
        <taxon>Pseudomonadota</taxon>
        <taxon>Gammaproteobacteria</taxon>
        <taxon>Thiotrichales</taxon>
        <taxon>Piscirickettsiaceae</taxon>
        <taxon>Thiomicrorhabdus</taxon>
    </lineage>
</organism>
<evidence type="ECO:0000256" key="1">
    <source>
        <dbReference type="SAM" id="Phobius"/>
    </source>
</evidence>
<reference evidence="2 3" key="1">
    <citation type="submission" date="2020-05" db="EMBL/GenBank/DDBJ databases">
        <title>Thiomicrorhabdus sediminis sp.nov. and Thiomicrorhabdus xiamenensis sp.nov., novel sulfur-oxidizing bacteria isolated from coastal sediment.</title>
        <authorList>
            <person name="Liu X."/>
        </authorList>
    </citation>
    <scope>NUCLEOTIDE SEQUENCE [LARGE SCALE GENOMIC DNA]</scope>
    <source>
        <strain evidence="2 3">G2</strain>
    </source>
</reference>
<proteinExistence type="predicted"/>
<dbReference type="Proteomes" id="UP000504724">
    <property type="component" value="Chromosome"/>
</dbReference>
<dbReference type="KEGG" id="txa:HQN79_07450"/>
<dbReference type="PANTHER" id="PTHR31876">
    <property type="entry name" value="COV-LIKE PROTEIN 1"/>
    <property type="match status" value="1"/>
</dbReference>